<proteinExistence type="predicted"/>
<feature type="compositionally biased region" description="Polar residues" evidence="1">
    <location>
        <begin position="46"/>
        <end position="56"/>
    </location>
</feature>
<feature type="non-terminal residue" evidence="2">
    <location>
        <position position="56"/>
    </location>
</feature>
<evidence type="ECO:0000313" key="3">
    <source>
        <dbReference type="Proteomes" id="UP000676336"/>
    </source>
</evidence>
<organism evidence="2 3">
    <name type="scientific">Rotaria magnacalcarata</name>
    <dbReference type="NCBI Taxonomy" id="392030"/>
    <lineage>
        <taxon>Eukaryota</taxon>
        <taxon>Metazoa</taxon>
        <taxon>Spiralia</taxon>
        <taxon>Gnathifera</taxon>
        <taxon>Rotifera</taxon>
        <taxon>Eurotatoria</taxon>
        <taxon>Bdelloidea</taxon>
        <taxon>Philodinida</taxon>
        <taxon>Philodinidae</taxon>
        <taxon>Rotaria</taxon>
    </lineage>
</organism>
<accession>A0A8S3A5H6</accession>
<evidence type="ECO:0000313" key="2">
    <source>
        <dbReference type="EMBL" id="CAF4672303.1"/>
    </source>
</evidence>
<feature type="compositionally biased region" description="Basic and acidic residues" evidence="1">
    <location>
        <begin position="30"/>
        <end position="45"/>
    </location>
</feature>
<feature type="region of interest" description="Disordered" evidence="1">
    <location>
        <begin position="1"/>
        <end position="56"/>
    </location>
</feature>
<evidence type="ECO:0000256" key="1">
    <source>
        <dbReference type="SAM" id="MobiDB-lite"/>
    </source>
</evidence>
<reference evidence="2" key="1">
    <citation type="submission" date="2021-02" db="EMBL/GenBank/DDBJ databases">
        <authorList>
            <person name="Nowell W R."/>
        </authorList>
    </citation>
    <scope>NUCLEOTIDE SEQUENCE</scope>
</reference>
<name>A0A8S3A5H6_9BILA</name>
<feature type="non-terminal residue" evidence="2">
    <location>
        <position position="1"/>
    </location>
</feature>
<sequence>LDITQAEMNHDNDDDDEQEVPGNDQGNDDEPPRKKARKMSDKNTHVDNTIYNERFG</sequence>
<dbReference type="AlphaFoldDB" id="A0A8S3A5H6"/>
<dbReference type="Proteomes" id="UP000676336">
    <property type="component" value="Unassembled WGS sequence"/>
</dbReference>
<dbReference type="EMBL" id="CAJOBI010119738">
    <property type="protein sequence ID" value="CAF4672303.1"/>
    <property type="molecule type" value="Genomic_DNA"/>
</dbReference>
<gene>
    <name evidence="2" type="ORF">SMN809_LOCUS41942</name>
</gene>
<protein>
    <submittedName>
        <fullName evidence="2">Uncharacterized protein</fullName>
    </submittedName>
</protein>
<comment type="caution">
    <text evidence="2">The sequence shown here is derived from an EMBL/GenBank/DDBJ whole genome shotgun (WGS) entry which is preliminary data.</text>
</comment>